<dbReference type="InterPro" id="IPR050925">
    <property type="entry name" value="Rhomboid_protease_S54"/>
</dbReference>
<feature type="transmembrane region" description="Helical" evidence="5">
    <location>
        <begin position="160"/>
        <end position="180"/>
    </location>
</feature>
<keyword evidence="4 5" id="KW-0472">Membrane</keyword>
<dbReference type="InterPro" id="IPR035952">
    <property type="entry name" value="Rhomboid-like_sf"/>
</dbReference>
<dbReference type="Proteomes" id="UP001180845">
    <property type="component" value="Unassembled WGS sequence"/>
</dbReference>
<name>A0AAE3ZFU9_9ACTN</name>
<dbReference type="PANTHER" id="PTHR43731">
    <property type="entry name" value="RHOMBOID PROTEASE"/>
    <property type="match status" value="1"/>
</dbReference>
<protein>
    <submittedName>
        <fullName evidence="7">Membrane associated rhomboid family serine protease</fullName>
    </submittedName>
</protein>
<dbReference type="RefSeq" id="WP_310274992.1">
    <property type="nucleotide sequence ID" value="NZ_JAVDXW010000001.1"/>
</dbReference>
<feature type="transmembrane region" description="Helical" evidence="5">
    <location>
        <begin position="136"/>
        <end position="154"/>
    </location>
</feature>
<keyword evidence="7" id="KW-0645">Protease</keyword>
<keyword evidence="3 5" id="KW-1133">Transmembrane helix</keyword>
<feature type="transmembrane region" description="Helical" evidence="5">
    <location>
        <begin position="85"/>
        <end position="104"/>
    </location>
</feature>
<dbReference type="InterPro" id="IPR022764">
    <property type="entry name" value="Peptidase_S54_rhomboid_dom"/>
</dbReference>
<dbReference type="SUPFAM" id="SSF144091">
    <property type="entry name" value="Rhomboid-like"/>
    <property type="match status" value="1"/>
</dbReference>
<evidence type="ECO:0000256" key="1">
    <source>
        <dbReference type="ARBA" id="ARBA00004141"/>
    </source>
</evidence>
<dbReference type="PANTHER" id="PTHR43731:SF9">
    <property type="entry name" value="SLR1461 PROTEIN"/>
    <property type="match status" value="1"/>
</dbReference>
<feature type="transmembrane region" description="Helical" evidence="5">
    <location>
        <begin position="60"/>
        <end position="78"/>
    </location>
</feature>
<comment type="caution">
    <text evidence="7">The sequence shown here is derived from an EMBL/GenBank/DDBJ whole genome shotgun (WGS) entry which is preliminary data.</text>
</comment>
<organism evidence="7 8">
    <name type="scientific">Haloactinomyces albus</name>
    <dbReference type="NCBI Taxonomy" id="1352928"/>
    <lineage>
        <taxon>Bacteria</taxon>
        <taxon>Bacillati</taxon>
        <taxon>Actinomycetota</taxon>
        <taxon>Actinomycetes</taxon>
        <taxon>Actinopolysporales</taxon>
        <taxon>Actinopolysporaceae</taxon>
        <taxon>Haloactinomyces</taxon>
    </lineage>
</organism>
<dbReference type="GO" id="GO:0004252">
    <property type="term" value="F:serine-type endopeptidase activity"/>
    <property type="evidence" value="ECO:0007669"/>
    <property type="project" value="InterPro"/>
</dbReference>
<keyword evidence="7" id="KW-0378">Hydrolase</keyword>
<dbReference type="EMBL" id="JAVDXW010000001">
    <property type="protein sequence ID" value="MDR7302990.1"/>
    <property type="molecule type" value="Genomic_DNA"/>
</dbReference>
<dbReference type="GO" id="GO:0006508">
    <property type="term" value="P:proteolysis"/>
    <property type="evidence" value="ECO:0007669"/>
    <property type="project" value="UniProtKB-KW"/>
</dbReference>
<reference evidence="7" key="1">
    <citation type="submission" date="2023-07" db="EMBL/GenBank/DDBJ databases">
        <title>Sequencing the genomes of 1000 actinobacteria strains.</title>
        <authorList>
            <person name="Klenk H.-P."/>
        </authorList>
    </citation>
    <scope>NUCLEOTIDE SEQUENCE</scope>
    <source>
        <strain evidence="7">DSM 45977</strain>
    </source>
</reference>
<sequence length="201" mass="21445">MPAKPARAALVVAVFVAVLYTLELLDVLVTAVSLESNGIDPRSVTGLDGVLWAPLLHDDWGHLLANTVPILVLGWLTMAGGVRQFIAVTAVVWLFSGVGTWLVGAEGNHIGASGLAFGWLVFLLVRGFFARSFAQVVVALVLFFYWGGMLWGVLPGPPGVSWEAHLFGAFGGLLAAWLVAGSDRSRRTRTHRTRPPGTMSA</sequence>
<feature type="transmembrane region" description="Helical" evidence="5">
    <location>
        <begin position="110"/>
        <end position="129"/>
    </location>
</feature>
<proteinExistence type="predicted"/>
<dbReference type="GO" id="GO:0016020">
    <property type="term" value="C:membrane"/>
    <property type="evidence" value="ECO:0007669"/>
    <property type="project" value="UniProtKB-SubCell"/>
</dbReference>
<comment type="subcellular location">
    <subcellularLocation>
        <location evidence="1">Membrane</location>
        <topology evidence="1">Multi-pass membrane protein</topology>
    </subcellularLocation>
</comment>
<gene>
    <name evidence="7" type="ORF">JOF55_003171</name>
</gene>
<dbReference type="Gene3D" id="1.20.1540.10">
    <property type="entry name" value="Rhomboid-like"/>
    <property type="match status" value="1"/>
</dbReference>
<feature type="domain" description="Peptidase S54 rhomboid" evidence="6">
    <location>
        <begin position="52"/>
        <end position="180"/>
    </location>
</feature>
<dbReference type="Pfam" id="PF01694">
    <property type="entry name" value="Rhomboid"/>
    <property type="match status" value="1"/>
</dbReference>
<keyword evidence="2 5" id="KW-0812">Transmembrane</keyword>
<accession>A0AAE3ZFU9</accession>
<keyword evidence="8" id="KW-1185">Reference proteome</keyword>
<evidence type="ECO:0000313" key="8">
    <source>
        <dbReference type="Proteomes" id="UP001180845"/>
    </source>
</evidence>
<dbReference type="AlphaFoldDB" id="A0AAE3ZFU9"/>
<evidence type="ECO:0000256" key="4">
    <source>
        <dbReference type="ARBA" id="ARBA00023136"/>
    </source>
</evidence>
<evidence type="ECO:0000259" key="6">
    <source>
        <dbReference type="Pfam" id="PF01694"/>
    </source>
</evidence>
<evidence type="ECO:0000256" key="3">
    <source>
        <dbReference type="ARBA" id="ARBA00022989"/>
    </source>
</evidence>
<evidence type="ECO:0000256" key="2">
    <source>
        <dbReference type="ARBA" id="ARBA00022692"/>
    </source>
</evidence>
<evidence type="ECO:0000256" key="5">
    <source>
        <dbReference type="SAM" id="Phobius"/>
    </source>
</evidence>
<evidence type="ECO:0000313" key="7">
    <source>
        <dbReference type="EMBL" id="MDR7302990.1"/>
    </source>
</evidence>